<dbReference type="RefSeq" id="WP_091937443.1">
    <property type="nucleotide sequence ID" value="NZ_FNCY01000008.1"/>
</dbReference>
<keyword evidence="8 12" id="KW-0653">Protein transport</keyword>
<feature type="transmembrane region" description="Helical" evidence="13">
    <location>
        <begin position="145"/>
        <end position="168"/>
    </location>
</feature>
<comment type="subunit">
    <text evidence="2">The accessory proteins ExbB and ExbD seem to form a complex with TonB.</text>
</comment>
<comment type="similarity">
    <text evidence="12">Belongs to the exbB/tolQ family.</text>
</comment>
<evidence type="ECO:0000256" key="2">
    <source>
        <dbReference type="ARBA" id="ARBA00011471"/>
    </source>
</evidence>
<reference evidence="15 16" key="1">
    <citation type="submission" date="2016-10" db="EMBL/GenBank/DDBJ databases">
        <authorList>
            <person name="de Groot N.N."/>
        </authorList>
    </citation>
    <scope>NUCLEOTIDE SEQUENCE [LARGE SCALE GENOMIC DNA]</scope>
    <source>
        <strain evidence="15 16">DSM 5885</strain>
    </source>
</reference>
<protein>
    <recommendedName>
        <fullName evidence="3">Biopolymer transport protein ExbB</fullName>
    </recommendedName>
</protein>
<feature type="domain" description="MotA/TolQ/ExbB proton channel" evidence="14">
    <location>
        <begin position="109"/>
        <end position="212"/>
    </location>
</feature>
<evidence type="ECO:0000256" key="6">
    <source>
        <dbReference type="ARBA" id="ARBA00022519"/>
    </source>
</evidence>
<evidence type="ECO:0000256" key="13">
    <source>
        <dbReference type="SAM" id="Phobius"/>
    </source>
</evidence>
<dbReference type="STRING" id="83767.SAMN05660652_02146"/>
<dbReference type="GO" id="GO:0005886">
    <property type="term" value="C:plasma membrane"/>
    <property type="evidence" value="ECO:0007669"/>
    <property type="project" value="UniProtKB-SubCell"/>
</dbReference>
<evidence type="ECO:0000256" key="8">
    <source>
        <dbReference type="ARBA" id="ARBA00022927"/>
    </source>
</evidence>
<feature type="transmembrane region" description="Helical" evidence="13">
    <location>
        <begin position="180"/>
        <end position="201"/>
    </location>
</feature>
<evidence type="ECO:0000256" key="1">
    <source>
        <dbReference type="ARBA" id="ARBA00004429"/>
    </source>
</evidence>
<evidence type="ECO:0000256" key="9">
    <source>
        <dbReference type="ARBA" id="ARBA00022989"/>
    </source>
</evidence>
<feature type="transmembrane region" description="Helical" evidence="13">
    <location>
        <begin position="21"/>
        <end position="42"/>
    </location>
</feature>
<dbReference type="InterPro" id="IPR002898">
    <property type="entry name" value="MotA_ExbB_proton_chnl"/>
</dbReference>
<keyword evidence="4 12" id="KW-0813">Transport</keyword>
<evidence type="ECO:0000259" key="14">
    <source>
        <dbReference type="Pfam" id="PF01618"/>
    </source>
</evidence>
<dbReference type="EMBL" id="FNCY01000008">
    <property type="protein sequence ID" value="SDH71653.1"/>
    <property type="molecule type" value="Genomic_DNA"/>
</dbReference>
<keyword evidence="9 13" id="KW-1133">Transmembrane helix</keyword>
<sequence>MQETAMQNVFGFAHLWENGDLISHSVAVLLALMSVASWYLVLAKVLDNWKLRKASRAVGLFWSATTLAEGIQKLRDVSGDSPYVQLATQAGSCNSDCEAARGHLASRFNPAEQMERTLRQQLSCAQAGMESGLTLLATTGATAPFVGLFGTVWGIYHALVAIGISGQAALERVAGPVGEALIMTAAGLAVALPAVFAYNAFTRVNRVILTDLDAFAHDLHAFFTMGKPFVANTARVHPLRDEKHSEAA</sequence>
<dbReference type="AlphaFoldDB" id="A0A1G8EP14"/>
<keyword evidence="10 13" id="KW-0472">Membrane</keyword>
<evidence type="ECO:0000256" key="3">
    <source>
        <dbReference type="ARBA" id="ARBA00022093"/>
    </source>
</evidence>
<dbReference type="PANTHER" id="PTHR30625:SF14">
    <property type="entry name" value="BIOPOLYMER TRANSPORT PROTEIN EXBB"/>
    <property type="match status" value="1"/>
</dbReference>
<gene>
    <name evidence="15" type="ORF">SAMN05660652_02146</name>
</gene>
<dbReference type="Pfam" id="PF01618">
    <property type="entry name" value="MotA_ExbB"/>
    <property type="match status" value="1"/>
</dbReference>
<name>A0A1G8EP14_9RHOO</name>
<keyword evidence="5" id="KW-1003">Cell membrane</keyword>
<evidence type="ECO:0000256" key="5">
    <source>
        <dbReference type="ARBA" id="ARBA00022475"/>
    </source>
</evidence>
<dbReference type="GO" id="GO:0017038">
    <property type="term" value="P:protein import"/>
    <property type="evidence" value="ECO:0007669"/>
    <property type="project" value="TreeGrafter"/>
</dbReference>
<evidence type="ECO:0000256" key="7">
    <source>
        <dbReference type="ARBA" id="ARBA00022692"/>
    </source>
</evidence>
<evidence type="ECO:0000256" key="11">
    <source>
        <dbReference type="ARBA" id="ARBA00024816"/>
    </source>
</evidence>
<evidence type="ECO:0000313" key="16">
    <source>
        <dbReference type="Proteomes" id="UP000198607"/>
    </source>
</evidence>
<accession>A0A1G8EP14</accession>
<keyword evidence="7 13" id="KW-0812">Transmembrane</keyword>
<comment type="function">
    <text evidence="11">Involved in the TonB-dependent energy-dependent transport of various receptor-bound substrates. Protects ExbD from proteolytic degradation and functionally stabilizes TonB.</text>
</comment>
<comment type="subcellular location">
    <subcellularLocation>
        <location evidence="1">Cell inner membrane</location>
        <topology evidence="1">Multi-pass membrane protein</topology>
    </subcellularLocation>
    <subcellularLocation>
        <location evidence="12">Membrane</location>
        <topology evidence="12">Multi-pass membrane protein</topology>
    </subcellularLocation>
</comment>
<dbReference type="PANTHER" id="PTHR30625">
    <property type="entry name" value="PROTEIN TOLQ"/>
    <property type="match status" value="1"/>
</dbReference>
<dbReference type="OrthoDB" id="9805133at2"/>
<proteinExistence type="inferred from homology"/>
<keyword evidence="16" id="KW-1185">Reference proteome</keyword>
<keyword evidence="6" id="KW-0997">Cell inner membrane</keyword>
<organism evidence="15 16">
    <name type="scientific">Propionivibrio dicarboxylicus</name>
    <dbReference type="NCBI Taxonomy" id="83767"/>
    <lineage>
        <taxon>Bacteria</taxon>
        <taxon>Pseudomonadati</taxon>
        <taxon>Pseudomonadota</taxon>
        <taxon>Betaproteobacteria</taxon>
        <taxon>Rhodocyclales</taxon>
        <taxon>Rhodocyclaceae</taxon>
        <taxon>Propionivibrio</taxon>
    </lineage>
</organism>
<evidence type="ECO:0000256" key="4">
    <source>
        <dbReference type="ARBA" id="ARBA00022448"/>
    </source>
</evidence>
<evidence type="ECO:0000256" key="12">
    <source>
        <dbReference type="RuleBase" id="RU004057"/>
    </source>
</evidence>
<dbReference type="InterPro" id="IPR050790">
    <property type="entry name" value="ExbB/TolQ_transport"/>
</dbReference>
<evidence type="ECO:0000256" key="10">
    <source>
        <dbReference type="ARBA" id="ARBA00023136"/>
    </source>
</evidence>
<dbReference type="Proteomes" id="UP000198607">
    <property type="component" value="Unassembled WGS sequence"/>
</dbReference>
<evidence type="ECO:0000313" key="15">
    <source>
        <dbReference type="EMBL" id="SDH71653.1"/>
    </source>
</evidence>